<accession>A0A7W3JU92</accession>
<dbReference type="Proteomes" id="UP000524237">
    <property type="component" value="Unassembled WGS sequence"/>
</dbReference>
<reference evidence="1 2" key="1">
    <citation type="submission" date="2020-07" db="EMBL/GenBank/DDBJ databases">
        <title>Sequencing the genomes of 1000 actinobacteria strains.</title>
        <authorList>
            <person name="Klenk H.-P."/>
        </authorList>
    </citation>
    <scope>NUCLEOTIDE SEQUENCE [LARGE SCALE GENOMIC DNA]</scope>
    <source>
        <strain evidence="1 2">DSM 23737</strain>
    </source>
</reference>
<sequence length="288" mass="31379">MFELQIEGENTGRDGALSSLKQVRAMSRGFHSQFVDNSRTFSGMTSSVLAMRWDNLFDDLEGQLESEIGLAERTADDDEERQRQAHLTLQERLRNLTVAFPRTAAGMTAEPSATCEMAVESLQITLTSGRALEVSLIRHGRDWCAVDVISPPALDGHAILPIASIAALHLHAGQLSASMGLSDTRAVSSPKTMDGMVHPAPALPDGRQAIAPRIADTIGLGFVLRDLARRRRTLEIHSLQGVFVGTLDRVGVDHCDLAEHARGEARRATQVRGYRVVTLASITLIRIL</sequence>
<name>A0A7W3JU92_9MICO</name>
<dbReference type="RefSeq" id="WP_182484649.1">
    <property type="nucleotide sequence ID" value="NZ_JACGWU010000003.1"/>
</dbReference>
<dbReference type="EMBL" id="JACGWU010000003">
    <property type="protein sequence ID" value="MBA8829207.1"/>
    <property type="molecule type" value="Genomic_DNA"/>
</dbReference>
<comment type="caution">
    <text evidence="1">The sequence shown here is derived from an EMBL/GenBank/DDBJ whole genome shotgun (WGS) entry which is preliminary data.</text>
</comment>
<evidence type="ECO:0000313" key="2">
    <source>
        <dbReference type="Proteomes" id="UP000524237"/>
    </source>
</evidence>
<evidence type="ECO:0000313" key="1">
    <source>
        <dbReference type="EMBL" id="MBA8829207.1"/>
    </source>
</evidence>
<protein>
    <submittedName>
        <fullName evidence="1">Uncharacterized protein</fullName>
    </submittedName>
</protein>
<proteinExistence type="predicted"/>
<dbReference type="AlphaFoldDB" id="A0A7W3JU92"/>
<organism evidence="1 2">
    <name type="scientific">Alpinimonas psychrophila</name>
    <dbReference type="NCBI Taxonomy" id="748908"/>
    <lineage>
        <taxon>Bacteria</taxon>
        <taxon>Bacillati</taxon>
        <taxon>Actinomycetota</taxon>
        <taxon>Actinomycetes</taxon>
        <taxon>Micrococcales</taxon>
        <taxon>Microbacteriaceae</taxon>
        <taxon>Alpinimonas</taxon>
    </lineage>
</organism>
<gene>
    <name evidence="1" type="ORF">FB555_001310</name>
</gene>
<keyword evidence="2" id="KW-1185">Reference proteome</keyword>